<dbReference type="OrthoDB" id="2419256at2759"/>
<reference evidence="1" key="1">
    <citation type="submission" date="2019-10" db="EMBL/GenBank/DDBJ databases">
        <title>Conservation and host-specific expression of non-tandemly repeated heterogenous ribosome RNA gene in arbuscular mycorrhizal fungi.</title>
        <authorList>
            <person name="Maeda T."/>
            <person name="Kobayashi Y."/>
            <person name="Nakagawa T."/>
            <person name="Ezawa T."/>
            <person name="Yamaguchi K."/>
            <person name="Bino T."/>
            <person name="Nishimoto Y."/>
            <person name="Shigenobu S."/>
            <person name="Kawaguchi M."/>
        </authorList>
    </citation>
    <scope>NUCLEOTIDE SEQUENCE</scope>
    <source>
        <strain evidence="1">HR1</strain>
    </source>
</reference>
<evidence type="ECO:0000313" key="2">
    <source>
        <dbReference type="Proteomes" id="UP000615446"/>
    </source>
</evidence>
<dbReference type="Proteomes" id="UP000615446">
    <property type="component" value="Unassembled WGS sequence"/>
</dbReference>
<organism evidence="1 2">
    <name type="scientific">Rhizophagus clarus</name>
    <dbReference type="NCBI Taxonomy" id="94130"/>
    <lineage>
        <taxon>Eukaryota</taxon>
        <taxon>Fungi</taxon>
        <taxon>Fungi incertae sedis</taxon>
        <taxon>Mucoromycota</taxon>
        <taxon>Glomeromycotina</taxon>
        <taxon>Glomeromycetes</taxon>
        <taxon>Glomerales</taxon>
        <taxon>Glomeraceae</taxon>
        <taxon>Rhizophagus</taxon>
    </lineage>
</organism>
<evidence type="ECO:0000313" key="1">
    <source>
        <dbReference type="EMBL" id="GES77337.1"/>
    </source>
</evidence>
<sequence length="219" mass="25938">MPVAKAKILCSNTTLFPWKIINIEEKLIIQGLFEYIFDQYIPWLKKEILLEKIEACFSNFDNLFTFQIKIFSNENNSQPVNIFDVLRSATRELRLPTFSFSQNLKTNDKLKLDILFYISSHKGGWTYDVIPIRKKFIKELSDALYQNLMAYLEMSWINYPCFNFLKSSLVKFANENVDPYYPHKQTAKSTYLQMLEEAFIFKVGMYTYYHGNVINITFI</sequence>
<proteinExistence type="predicted"/>
<accession>A0A8H3KWQ2</accession>
<name>A0A8H3KWQ2_9GLOM</name>
<protein>
    <submittedName>
        <fullName evidence="1">Uncharacterized protein</fullName>
    </submittedName>
</protein>
<gene>
    <name evidence="1" type="ORF">RCL2_000472100</name>
</gene>
<dbReference type="EMBL" id="BLAL01000030">
    <property type="protein sequence ID" value="GES77337.1"/>
    <property type="molecule type" value="Genomic_DNA"/>
</dbReference>
<comment type="caution">
    <text evidence="1">The sequence shown here is derived from an EMBL/GenBank/DDBJ whole genome shotgun (WGS) entry which is preliminary data.</text>
</comment>
<dbReference type="AlphaFoldDB" id="A0A8H3KWQ2"/>